<evidence type="ECO:0000313" key="1">
    <source>
        <dbReference type="Proteomes" id="UP000887566"/>
    </source>
</evidence>
<dbReference type="Proteomes" id="UP000887566">
    <property type="component" value="Unplaced"/>
</dbReference>
<dbReference type="AlphaFoldDB" id="A0A914X638"/>
<evidence type="ECO:0000313" key="2">
    <source>
        <dbReference type="WBParaSite" id="PSAMB.scaffold6665size9023.g28885.t1"/>
    </source>
</evidence>
<proteinExistence type="predicted"/>
<accession>A0A914X638</accession>
<keyword evidence="1" id="KW-1185">Reference proteome</keyword>
<dbReference type="WBParaSite" id="PSAMB.scaffold6665size9023.g28885.t1">
    <property type="protein sequence ID" value="PSAMB.scaffold6665size9023.g28885.t1"/>
    <property type="gene ID" value="PSAMB.scaffold6665size9023.g28885"/>
</dbReference>
<protein>
    <submittedName>
        <fullName evidence="2">CUB domain-containing protein</fullName>
    </submittedName>
</protein>
<sequence>MTTTSSITGTTLTPTSTDPCATKNCTGTLGFPGICSFSGNVATCQCPGNLDPDSCGKVGCINKVNGGQVVNQLGPFWSPGYNGHTGSYGGNLDCQWIMSQCEQQMNITLKAFKTASDATLNIRTTSGNIALSGDLTQNLDLYNRRVQSTINGATTVLFEFTNTNAGSPGDYFDIGFTFI</sequence>
<reference evidence="2" key="1">
    <citation type="submission" date="2022-11" db="UniProtKB">
        <authorList>
            <consortium name="WormBaseParasite"/>
        </authorList>
    </citation>
    <scope>IDENTIFICATION</scope>
</reference>
<name>A0A914X638_9BILA</name>
<organism evidence="1 2">
    <name type="scientific">Plectus sambesii</name>
    <dbReference type="NCBI Taxonomy" id="2011161"/>
    <lineage>
        <taxon>Eukaryota</taxon>
        <taxon>Metazoa</taxon>
        <taxon>Ecdysozoa</taxon>
        <taxon>Nematoda</taxon>
        <taxon>Chromadorea</taxon>
        <taxon>Plectida</taxon>
        <taxon>Plectina</taxon>
        <taxon>Plectoidea</taxon>
        <taxon>Plectidae</taxon>
        <taxon>Plectus</taxon>
    </lineage>
</organism>